<evidence type="ECO:0000313" key="2">
    <source>
        <dbReference type="EMBL" id="EGG21195.1"/>
    </source>
</evidence>
<evidence type="ECO:0000313" key="3">
    <source>
        <dbReference type="Proteomes" id="UP000007797"/>
    </source>
</evidence>
<dbReference type="GeneID" id="14874087"/>
<dbReference type="RefSeq" id="XP_004359045.1">
    <property type="nucleotide sequence ID" value="XM_004358988.1"/>
</dbReference>
<dbReference type="Proteomes" id="UP000007797">
    <property type="component" value="Unassembled WGS sequence"/>
</dbReference>
<evidence type="ECO:0000256" key="1">
    <source>
        <dbReference type="SAM" id="MobiDB-lite"/>
    </source>
</evidence>
<gene>
    <name evidence="2" type="ORF">DFA_01070</name>
</gene>
<dbReference type="KEGG" id="dfa:DFA_01070"/>
<dbReference type="OrthoDB" id="20617at2759"/>
<accession>F4PQM8</accession>
<organism evidence="2 3">
    <name type="scientific">Cavenderia fasciculata</name>
    <name type="common">Slime mold</name>
    <name type="synonym">Dictyostelium fasciculatum</name>
    <dbReference type="NCBI Taxonomy" id="261658"/>
    <lineage>
        <taxon>Eukaryota</taxon>
        <taxon>Amoebozoa</taxon>
        <taxon>Evosea</taxon>
        <taxon>Eumycetozoa</taxon>
        <taxon>Dictyostelia</taxon>
        <taxon>Acytosteliales</taxon>
        <taxon>Cavenderiaceae</taxon>
        <taxon>Cavenderia</taxon>
    </lineage>
</organism>
<proteinExistence type="predicted"/>
<dbReference type="AlphaFoldDB" id="F4PQM8"/>
<sequence>MTDISKKNNNNLPLKEEEEEDGGNEISFGEMSRADLISTIREIRTEYFDLKDRYKGIKGKIGDKEKDIQFQRKLLTEREDLLLQLQWEENQDINYLQQVGATDDDSKARQVKMKALLDQMRVMEQGIFDRDYKIKQLEKTIENITLKQIDRPTGSLAVVVDGATSNPQLLQQKMDEENPLGRSHLIDPSIITLEGKVLETEIKRSISEYPLPPLKIPTPQLGKIVPVEETYSTATISSPAPATISSASSTPATTPSLWRGISSWFSTPIQSNGTITIPLDPNSTDDNNTTSNNNNNIIINTTSATTVTSDASSSTSSSSISSSNS</sequence>
<reference evidence="3" key="1">
    <citation type="journal article" date="2011" name="Genome Res.">
        <title>Phylogeny-wide analysis of social amoeba genomes highlights ancient origins for complex intercellular communication.</title>
        <authorList>
            <person name="Heidel A.J."/>
            <person name="Lawal H.M."/>
            <person name="Felder M."/>
            <person name="Schilde C."/>
            <person name="Helps N.R."/>
            <person name="Tunggal B."/>
            <person name="Rivero F."/>
            <person name="John U."/>
            <person name="Schleicher M."/>
            <person name="Eichinger L."/>
            <person name="Platzer M."/>
            <person name="Noegel A.A."/>
            <person name="Schaap P."/>
            <person name="Gloeckner G."/>
        </authorList>
    </citation>
    <scope>NUCLEOTIDE SEQUENCE [LARGE SCALE GENOMIC DNA]</scope>
    <source>
        <strain evidence="3">SH3</strain>
    </source>
</reference>
<feature type="compositionally biased region" description="Low complexity" evidence="1">
    <location>
        <begin position="282"/>
        <end position="325"/>
    </location>
</feature>
<protein>
    <submittedName>
        <fullName evidence="2">Uncharacterized protein</fullName>
    </submittedName>
</protein>
<feature type="region of interest" description="Disordered" evidence="1">
    <location>
        <begin position="275"/>
        <end position="325"/>
    </location>
</feature>
<name>F4PQM8_CACFS</name>
<feature type="region of interest" description="Disordered" evidence="1">
    <location>
        <begin position="1"/>
        <end position="26"/>
    </location>
</feature>
<keyword evidence="3" id="KW-1185">Reference proteome</keyword>
<dbReference type="EMBL" id="GL883010">
    <property type="protein sequence ID" value="EGG21195.1"/>
    <property type="molecule type" value="Genomic_DNA"/>
</dbReference>